<evidence type="ECO:0000256" key="3">
    <source>
        <dbReference type="ARBA" id="ARBA00022692"/>
    </source>
</evidence>
<feature type="transmembrane region" description="Helical" evidence="7">
    <location>
        <begin position="305"/>
        <end position="325"/>
    </location>
</feature>
<evidence type="ECO:0000313" key="9">
    <source>
        <dbReference type="Proteomes" id="UP000184452"/>
    </source>
</evidence>
<evidence type="ECO:0000313" key="8">
    <source>
        <dbReference type="EMBL" id="SHI56892.1"/>
    </source>
</evidence>
<comment type="subcellular location">
    <subcellularLocation>
        <location evidence="1">Cell membrane</location>
        <topology evidence="1">Multi-pass membrane protein</topology>
    </subcellularLocation>
</comment>
<reference evidence="8 9" key="1">
    <citation type="submission" date="2016-11" db="EMBL/GenBank/DDBJ databases">
        <authorList>
            <person name="Jaros S."/>
            <person name="Januszkiewicz K."/>
            <person name="Wedrychowicz H."/>
        </authorList>
    </citation>
    <scope>NUCLEOTIDE SEQUENCE [LARGE SCALE GENOMIC DNA]</scope>
    <source>
        <strain evidence="8 9">CGMCC 4.5723</strain>
    </source>
</reference>
<feature type="transmembrane region" description="Helical" evidence="7">
    <location>
        <begin position="272"/>
        <end position="293"/>
    </location>
</feature>
<keyword evidence="3 7" id="KW-0812">Transmembrane</keyword>
<feature type="transmembrane region" description="Helical" evidence="7">
    <location>
        <begin position="239"/>
        <end position="266"/>
    </location>
</feature>
<dbReference type="InterPro" id="IPR011701">
    <property type="entry name" value="MFS"/>
</dbReference>
<feature type="transmembrane region" description="Helical" evidence="7">
    <location>
        <begin position="173"/>
        <end position="190"/>
    </location>
</feature>
<keyword evidence="5 7" id="KW-0472">Membrane</keyword>
<dbReference type="PANTHER" id="PTHR23513">
    <property type="entry name" value="INTEGRAL MEMBRANE EFFLUX PROTEIN-RELATED"/>
    <property type="match status" value="1"/>
</dbReference>
<feature type="transmembrane region" description="Helical" evidence="7">
    <location>
        <begin position="364"/>
        <end position="388"/>
    </location>
</feature>
<dbReference type="Proteomes" id="UP000184452">
    <property type="component" value="Unassembled WGS sequence"/>
</dbReference>
<dbReference type="SUPFAM" id="SSF103473">
    <property type="entry name" value="MFS general substrate transporter"/>
    <property type="match status" value="1"/>
</dbReference>
<keyword evidence="2" id="KW-1003">Cell membrane</keyword>
<dbReference type="GO" id="GO:0022857">
    <property type="term" value="F:transmembrane transporter activity"/>
    <property type="evidence" value="ECO:0007669"/>
    <property type="project" value="InterPro"/>
</dbReference>
<feature type="transmembrane region" description="Helical" evidence="7">
    <location>
        <begin position="196"/>
        <end position="214"/>
    </location>
</feature>
<gene>
    <name evidence="8" type="ORF">SAMN05421803_101608</name>
</gene>
<feature type="transmembrane region" description="Helical" evidence="7">
    <location>
        <begin position="331"/>
        <end position="352"/>
    </location>
</feature>
<dbReference type="EMBL" id="FQZK01000001">
    <property type="protein sequence ID" value="SHI56892.1"/>
    <property type="molecule type" value="Genomic_DNA"/>
</dbReference>
<feature type="transmembrane region" description="Helical" evidence="7">
    <location>
        <begin position="129"/>
        <end position="152"/>
    </location>
</feature>
<feature type="transmembrane region" description="Helical" evidence="7">
    <location>
        <begin position="104"/>
        <end position="123"/>
    </location>
</feature>
<dbReference type="InterPro" id="IPR036259">
    <property type="entry name" value="MFS_trans_sf"/>
</dbReference>
<accession>A0A1M6C7C4</accession>
<keyword evidence="4 7" id="KW-1133">Transmembrane helix</keyword>
<keyword evidence="9" id="KW-1185">Reference proteome</keyword>
<feature type="transmembrane region" description="Helical" evidence="7">
    <location>
        <begin position="70"/>
        <end position="92"/>
    </location>
</feature>
<name>A0A1M6C7C4_9ACTN</name>
<evidence type="ECO:0000256" key="4">
    <source>
        <dbReference type="ARBA" id="ARBA00022989"/>
    </source>
</evidence>
<dbReference type="Gene3D" id="1.20.1250.20">
    <property type="entry name" value="MFS general substrate transporter like domains"/>
    <property type="match status" value="1"/>
</dbReference>
<feature type="transmembrane region" description="Helical" evidence="7">
    <location>
        <begin position="394"/>
        <end position="413"/>
    </location>
</feature>
<proteinExistence type="predicted"/>
<evidence type="ECO:0000256" key="6">
    <source>
        <dbReference type="SAM" id="MobiDB-lite"/>
    </source>
</evidence>
<protein>
    <submittedName>
        <fullName evidence="8">Predicted arabinose efflux permease, MFS family</fullName>
    </submittedName>
</protein>
<feature type="region of interest" description="Disordered" evidence="6">
    <location>
        <begin position="1"/>
        <end position="26"/>
    </location>
</feature>
<dbReference type="GO" id="GO:0005886">
    <property type="term" value="C:plasma membrane"/>
    <property type="evidence" value="ECO:0007669"/>
    <property type="project" value="UniProtKB-SubCell"/>
</dbReference>
<dbReference type="AlphaFoldDB" id="A0A1M6C7C4"/>
<sequence>MDDREAGSPGGGPRSPETPGPDRRGLAGYASVLRTPGLTVWLLVLVLQRVPVAMAPLALVYLGYAVTGSFLVGGLLVSAHALAEAAAAGWMGRRFDRRPARRETALVLGAEGVFFLLLFAFAHHLSLPLMILLAVLGGAVSAGTYGGLRSLLQHMVPGHSRPAALGLEETASATVWAASPALAGVLIAVGSGTWPVGAMALASFLGGLTALALPHRSPLPAPDRAGAGRRRRSGGLLRLFWPSLAQDGAAVFTLGAAAVCLPALLMDTGTGAALPGLILGAASAAGVVGGLAYGSRRWPRQRAHATGLLLLYCTLVGGVGGVGLLNEAYLAGALFIAAGVVQVPALMSRALVVQGQVPRRDWGFAFSALYAAKGIGHGAAGLTAGAAIAAVGPAWAVIACAAVALAVALSAGISDLLRNRRTAGSDTPPGPGGSRDL</sequence>
<evidence type="ECO:0000256" key="7">
    <source>
        <dbReference type="SAM" id="Phobius"/>
    </source>
</evidence>
<evidence type="ECO:0000256" key="1">
    <source>
        <dbReference type="ARBA" id="ARBA00004651"/>
    </source>
</evidence>
<dbReference type="PANTHER" id="PTHR23513:SF6">
    <property type="entry name" value="MAJOR FACILITATOR SUPERFAMILY ASSOCIATED DOMAIN-CONTAINING PROTEIN"/>
    <property type="match status" value="1"/>
</dbReference>
<evidence type="ECO:0000256" key="2">
    <source>
        <dbReference type="ARBA" id="ARBA00022475"/>
    </source>
</evidence>
<evidence type="ECO:0000256" key="5">
    <source>
        <dbReference type="ARBA" id="ARBA00023136"/>
    </source>
</evidence>
<dbReference type="Pfam" id="PF07690">
    <property type="entry name" value="MFS_1"/>
    <property type="match status" value="1"/>
</dbReference>
<organism evidence="8 9">
    <name type="scientific">Nocardiopsis flavescens</name>
    <dbReference type="NCBI Taxonomy" id="758803"/>
    <lineage>
        <taxon>Bacteria</taxon>
        <taxon>Bacillati</taxon>
        <taxon>Actinomycetota</taxon>
        <taxon>Actinomycetes</taxon>
        <taxon>Streptosporangiales</taxon>
        <taxon>Nocardiopsidaceae</taxon>
        <taxon>Nocardiopsis</taxon>
    </lineage>
</organism>